<name>T1KIP0_TETUR</name>
<organism evidence="1 2">
    <name type="scientific">Tetranychus urticae</name>
    <name type="common">Two-spotted spider mite</name>
    <dbReference type="NCBI Taxonomy" id="32264"/>
    <lineage>
        <taxon>Eukaryota</taxon>
        <taxon>Metazoa</taxon>
        <taxon>Ecdysozoa</taxon>
        <taxon>Arthropoda</taxon>
        <taxon>Chelicerata</taxon>
        <taxon>Arachnida</taxon>
        <taxon>Acari</taxon>
        <taxon>Acariformes</taxon>
        <taxon>Trombidiformes</taxon>
        <taxon>Prostigmata</taxon>
        <taxon>Eleutherengona</taxon>
        <taxon>Raphignathae</taxon>
        <taxon>Tetranychoidea</taxon>
        <taxon>Tetranychidae</taxon>
        <taxon>Tetranychus</taxon>
    </lineage>
</organism>
<protein>
    <submittedName>
        <fullName evidence="1">Uncharacterized protein</fullName>
    </submittedName>
</protein>
<proteinExistence type="predicted"/>
<dbReference type="AlphaFoldDB" id="T1KIP0"/>
<dbReference type="HOGENOM" id="CLU_3392812_0_0_1"/>
<keyword evidence="2" id="KW-1185">Reference proteome</keyword>
<sequence length="32" mass="3647">MRIAIQMISTRNPAFHHQVTINLSTAKVKQIV</sequence>
<dbReference type="EMBL" id="CAEY01000114">
    <property type="status" value="NOT_ANNOTATED_CDS"/>
    <property type="molecule type" value="Genomic_DNA"/>
</dbReference>
<evidence type="ECO:0000313" key="1">
    <source>
        <dbReference type="EnsemblMetazoa" id="tetur12g02050.1"/>
    </source>
</evidence>
<dbReference type="EnsemblMetazoa" id="tetur12g02050.1">
    <property type="protein sequence ID" value="tetur12g02050.1"/>
    <property type="gene ID" value="tetur12g02050"/>
</dbReference>
<reference evidence="2" key="1">
    <citation type="submission" date="2011-08" db="EMBL/GenBank/DDBJ databases">
        <authorList>
            <person name="Rombauts S."/>
        </authorList>
    </citation>
    <scope>NUCLEOTIDE SEQUENCE</scope>
    <source>
        <strain evidence="2">London</strain>
    </source>
</reference>
<dbReference type="Proteomes" id="UP000015104">
    <property type="component" value="Unassembled WGS sequence"/>
</dbReference>
<reference evidence="1" key="2">
    <citation type="submission" date="2015-06" db="UniProtKB">
        <authorList>
            <consortium name="EnsemblMetazoa"/>
        </authorList>
    </citation>
    <scope>IDENTIFICATION</scope>
</reference>
<accession>T1KIP0</accession>
<evidence type="ECO:0000313" key="2">
    <source>
        <dbReference type="Proteomes" id="UP000015104"/>
    </source>
</evidence>